<dbReference type="Proteomes" id="UP000034050">
    <property type="component" value="Unassembled WGS sequence"/>
</dbReference>
<accession>A0A0G1EWS3</accession>
<protein>
    <submittedName>
        <fullName evidence="1">Acylneuraminate cytidylyltransferase</fullName>
    </submittedName>
</protein>
<dbReference type="STRING" id="1618446.UV61_C0002G0182"/>
<dbReference type="PANTHER" id="PTHR42866">
    <property type="entry name" value="3-DEOXY-MANNO-OCTULOSONATE CYTIDYLYLTRANSFERASE"/>
    <property type="match status" value="1"/>
</dbReference>
<dbReference type="GO" id="GO:0016779">
    <property type="term" value="F:nucleotidyltransferase activity"/>
    <property type="evidence" value="ECO:0007669"/>
    <property type="project" value="UniProtKB-KW"/>
</dbReference>
<proteinExistence type="predicted"/>
<dbReference type="InterPro" id="IPR029044">
    <property type="entry name" value="Nucleotide-diphossugar_trans"/>
</dbReference>
<dbReference type="GO" id="GO:0005829">
    <property type="term" value="C:cytosol"/>
    <property type="evidence" value="ECO:0007669"/>
    <property type="project" value="TreeGrafter"/>
</dbReference>
<reference evidence="1 2" key="1">
    <citation type="journal article" date="2015" name="Nature">
        <title>rRNA introns, odd ribosomes, and small enigmatic genomes across a large radiation of phyla.</title>
        <authorList>
            <person name="Brown C.T."/>
            <person name="Hug L.A."/>
            <person name="Thomas B.C."/>
            <person name="Sharon I."/>
            <person name="Castelle C.J."/>
            <person name="Singh A."/>
            <person name="Wilkins M.J."/>
            <person name="Williams K.H."/>
            <person name="Banfield J.F."/>
        </authorList>
    </citation>
    <scope>NUCLEOTIDE SEQUENCE [LARGE SCALE GENOMIC DNA]</scope>
</reference>
<sequence length="240" mass="27634">MKTAIITQARMSSIRLPGKVLAKINNQTLLEYHLKRAQESKIPIIVATSIDRKDDAIVQLCQTISVPVFRGDLNDVLARFYYCAQAFDLTTIIRITSDCPLIDGDLIAKGLRMFQKSGCDYLSNTVKRTYPRGFDFEIFTFAALTEAFQKATELLEREHVTPYIWRNHPDRFIIKQLTQPKDESAYRITVDTQEDFLAVKTLIQKYQAHKKNSLEIIELLEKHPKIAKLNADVQQKHYGQ</sequence>
<comment type="caution">
    <text evidence="1">The sequence shown here is derived from an EMBL/GenBank/DDBJ whole genome shotgun (WGS) entry which is preliminary data.</text>
</comment>
<dbReference type="CDD" id="cd02518">
    <property type="entry name" value="GT2_SpsF"/>
    <property type="match status" value="1"/>
</dbReference>
<evidence type="ECO:0000313" key="2">
    <source>
        <dbReference type="Proteomes" id="UP000034050"/>
    </source>
</evidence>
<name>A0A0G1EWS3_9BACT</name>
<evidence type="ECO:0000313" key="1">
    <source>
        <dbReference type="EMBL" id="KKS87461.1"/>
    </source>
</evidence>
<keyword evidence="1" id="KW-0808">Transferase</keyword>
<gene>
    <name evidence="1" type="ORF">UV61_C0002G0182</name>
</gene>
<dbReference type="Gene3D" id="3.90.550.10">
    <property type="entry name" value="Spore Coat Polysaccharide Biosynthesis Protein SpsA, Chain A"/>
    <property type="match status" value="1"/>
</dbReference>
<dbReference type="AlphaFoldDB" id="A0A0G1EWS3"/>
<dbReference type="Pfam" id="PF02348">
    <property type="entry name" value="CTP_transf_3"/>
    <property type="match status" value="1"/>
</dbReference>
<dbReference type="InterPro" id="IPR003329">
    <property type="entry name" value="Cytidylyl_trans"/>
</dbReference>
<dbReference type="PANTHER" id="PTHR42866:SF1">
    <property type="entry name" value="SPORE COAT POLYSACCHARIDE BIOSYNTHESIS PROTEIN SPSF"/>
    <property type="match status" value="1"/>
</dbReference>
<organism evidence="1 2">
    <name type="scientific">Candidatus Gottesmanbacteria bacterium GW2011_GWB1_43_11</name>
    <dbReference type="NCBI Taxonomy" id="1618446"/>
    <lineage>
        <taxon>Bacteria</taxon>
        <taxon>Candidatus Gottesmaniibacteriota</taxon>
    </lineage>
</organism>
<dbReference type="SUPFAM" id="SSF53448">
    <property type="entry name" value="Nucleotide-diphospho-sugar transferases"/>
    <property type="match status" value="1"/>
</dbReference>
<dbReference type="EMBL" id="LCFD01000002">
    <property type="protein sequence ID" value="KKS87461.1"/>
    <property type="molecule type" value="Genomic_DNA"/>
</dbReference>
<keyword evidence="1" id="KW-0548">Nucleotidyltransferase</keyword>